<keyword evidence="3" id="KW-1185">Reference proteome</keyword>
<gene>
    <name evidence="2" type="primary">Acey_s0008.g8</name>
    <name evidence="2" type="ORF">Y032_0008g8</name>
</gene>
<feature type="region of interest" description="Disordered" evidence="1">
    <location>
        <begin position="134"/>
        <end position="164"/>
    </location>
</feature>
<evidence type="ECO:0000256" key="1">
    <source>
        <dbReference type="SAM" id="MobiDB-lite"/>
    </source>
</evidence>
<accession>A0A016VLJ3</accession>
<evidence type="ECO:0000313" key="2">
    <source>
        <dbReference type="EMBL" id="EYC28300.1"/>
    </source>
</evidence>
<feature type="region of interest" description="Disordered" evidence="1">
    <location>
        <begin position="1"/>
        <end position="31"/>
    </location>
</feature>
<sequence length="164" mass="18309">MKHPVGRGSTATTRNVPPSQPRVLPGSSSREECLPRARREKRAFLCGFLFKKQLLCNALLRMTTIPPQNLDYRRKMRLHAYADVVTALGKRLFKLVNNSVVRPFSTSQCHIKAEQLNSRMLTTTSEISLAVLDSTPTPASSHDTEPNGMSPQALTNYLSGDERE</sequence>
<protein>
    <submittedName>
        <fullName evidence="2">Uncharacterized protein</fullName>
    </submittedName>
</protein>
<name>A0A016VLJ3_9BILA</name>
<proteinExistence type="predicted"/>
<dbReference type="EMBL" id="JARK01001344">
    <property type="protein sequence ID" value="EYC28300.1"/>
    <property type="molecule type" value="Genomic_DNA"/>
</dbReference>
<reference evidence="3" key="1">
    <citation type="journal article" date="2015" name="Nat. Genet.">
        <title>The genome and transcriptome of the zoonotic hookworm Ancylostoma ceylanicum identify infection-specific gene families.</title>
        <authorList>
            <person name="Schwarz E.M."/>
            <person name="Hu Y."/>
            <person name="Antoshechkin I."/>
            <person name="Miller M.M."/>
            <person name="Sternberg P.W."/>
            <person name="Aroian R.V."/>
        </authorList>
    </citation>
    <scope>NUCLEOTIDE SEQUENCE</scope>
    <source>
        <strain evidence="3">HY135</strain>
    </source>
</reference>
<organism evidence="2 3">
    <name type="scientific">Ancylostoma ceylanicum</name>
    <dbReference type="NCBI Taxonomy" id="53326"/>
    <lineage>
        <taxon>Eukaryota</taxon>
        <taxon>Metazoa</taxon>
        <taxon>Ecdysozoa</taxon>
        <taxon>Nematoda</taxon>
        <taxon>Chromadorea</taxon>
        <taxon>Rhabditida</taxon>
        <taxon>Rhabditina</taxon>
        <taxon>Rhabditomorpha</taxon>
        <taxon>Strongyloidea</taxon>
        <taxon>Ancylostomatidae</taxon>
        <taxon>Ancylostomatinae</taxon>
        <taxon>Ancylostoma</taxon>
    </lineage>
</organism>
<dbReference type="Proteomes" id="UP000024635">
    <property type="component" value="Unassembled WGS sequence"/>
</dbReference>
<dbReference type="AlphaFoldDB" id="A0A016VLJ3"/>
<feature type="compositionally biased region" description="Polar residues" evidence="1">
    <location>
        <begin position="134"/>
        <end position="158"/>
    </location>
</feature>
<evidence type="ECO:0000313" key="3">
    <source>
        <dbReference type="Proteomes" id="UP000024635"/>
    </source>
</evidence>
<comment type="caution">
    <text evidence="2">The sequence shown here is derived from an EMBL/GenBank/DDBJ whole genome shotgun (WGS) entry which is preliminary data.</text>
</comment>